<dbReference type="RefSeq" id="WP_295576168.1">
    <property type="nucleotide sequence ID" value="NZ_FLQR01000007.1"/>
</dbReference>
<accession>A0A1Y5P699</accession>
<sequence>MNGAPESLWQWAVPALIVFGAAALLASASIWALRRARRSPRARAAAEAERTAAGSALVRLDDAVAELDIEVGLSGALYDGTAPTALRRARMTAQHARDEAFAEFRQLDADTHPDEVTRVSRRIRARTDAATAAIAHARTEHADWMDANVTATAQVRAAQERWASLRDQIGDPQALLDELAARFDASEWTDAARAATDAHAGLAEAERLLRDAAERAADPTRSALAALTRAERTIRRTQTAARTLEENHRVVLDAADAVAGQVEAARGALRQAATVRSGLEPADAERLGAQMREIEAALTAEERHALRRPTATVVAVARLRDRLDLALGDARTAQQRLRGARTALPGTLAAARNAIAHAAPAVARSGADARVRLATAEQELARARGADDPVAALDAARRALRDAEDASALADYDRLTRG</sequence>
<evidence type="ECO:0000313" key="2">
    <source>
        <dbReference type="EMBL" id="SBS72849.1"/>
    </source>
</evidence>
<evidence type="ECO:0000256" key="1">
    <source>
        <dbReference type="SAM" id="Phobius"/>
    </source>
</evidence>
<keyword evidence="1" id="KW-0472">Membrane</keyword>
<gene>
    <name evidence="2" type="ORF">MIPYR_30257</name>
</gene>
<keyword evidence="1" id="KW-1133">Transmembrane helix</keyword>
<dbReference type="EMBL" id="FLQR01000007">
    <property type="protein sequence ID" value="SBS72849.1"/>
    <property type="molecule type" value="Genomic_DNA"/>
</dbReference>
<dbReference type="AlphaFoldDB" id="A0A1Y5P699"/>
<reference evidence="2" key="1">
    <citation type="submission" date="2016-03" db="EMBL/GenBank/DDBJ databases">
        <authorList>
            <person name="Ploux O."/>
        </authorList>
    </citation>
    <scope>NUCLEOTIDE SEQUENCE</scope>
    <source>
        <strain evidence="2">UC1</strain>
    </source>
</reference>
<name>A0A1Y5P699_9MICO</name>
<feature type="transmembrane region" description="Helical" evidence="1">
    <location>
        <begin position="12"/>
        <end position="33"/>
    </location>
</feature>
<keyword evidence="1" id="KW-0812">Transmembrane</keyword>
<protein>
    <submittedName>
        <fullName evidence="2">Membrane-fusion protein</fullName>
    </submittedName>
</protein>
<organism evidence="2">
    <name type="scientific">uncultured Microbacterium sp</name>
    <dbReference type="NCBI Taxonomy" id="191216"/>
    <lineage>
        <taxon>Bacteria</taxon>
        <taxon>Bacillati</taxon>
        <taxon>Actinomycetota</taxon>
        <taxon>Actinomycetes</taxon>
        <taxon>Micrococcales</taxon>
        <taxon>Microbacteriaceae</taxon>
        <taxon>Microbacterium</taxon>
        <taxon>environmental samples</taxon>
    </lineage>
</organism>
<proteinExistence type="predicted"/>